<dbReference type="InterPro" id="IPR000719">
    <property type="entry name" value="Prot_kinase_dom"/>
</dbReference>
<dbReference type="GO" id="GO:0004713">
    <property type="term" value="F:protein tyrosine kinase activity"/>
    <property type="evidence" value="ECO:0007669"/>
    <property type="project" value="InterPro"/>
</dbReference>
<evidence type="ECO:0000256" key="5">
    <source>
        <dbReference type="ARBA" id="ARBA00022840"/>
    </source>
</evidence>
<dbReference type="InterPro" id="IPR011009">
    <property type="entry name" value="Kinase-like_dom_sf"/>
</dbReference>
<proteinExistence type="predicted"/>
<dbReference type="PROSITE" id="PS00109">
    <property type="entry name" value="PROTEIN_KINASE_TYR"/>
    <property type="match status" value="1"/>
</dbReference>
<keyword evidence="10" id="KW-1185">Reference proteome</keyword>
<feature type="transmembrane region" description="Helical" evidence="6">
    <location>
        <begin position="567"/>
        <end position="585"/>
    </location>
</feature>
<dbReference type="OrthoDB" id="9801841at2"/>
<keyword evidence="6" id="KW-0472">Membrane</keyword>
<dbReference type="InterPro" id="IPR001932">
    <property type="entry name" value="PPM-type_phosphatase-like_dom"/>
</dbReference>
<name>A0A6I4T2W4_9SPHN</name>
<accession>A0A6I4T2W4</accession>
<dbReference type="GO" id="GO:0004674">
    <property type="term" value="F:protein serine/threonine kinase activity"/>
    <property type="evidence" value="ECO:0007669"/>
    <property type="project" value="UniProtKB-KW"/>
</dbReference>
<keyword evidence="6" id="KW-0812">Transmembrane</keyword>
<dbReference type="PANTHER" id="PTHR24351">
    <property type="entry name" value="RIBOSOMAL PROTEIN S6 KINASE"/>
    <property type="match status" value="1"/>
</dbReference>
<evidence type="ECO:0000259" key="8">
    <source>
        <dbReference type="PROSITE" id="PS51746"/>
    </source>
</evidence>
<dbReference type="Pfam" id="PF00069">
    <property type="entry name" value="Pkinase"/>
    <property type="match status" value="1"/>
</dbReference>
<dbReference type="RefSeq" id="WP_159797644.1">
    <property type="nucleotide sequence ID" value="NZ_WTYM01000058.1"/>
</dbReference>
<comment type="caution">
    <text evidence="9">The sequence shown here is derived from an EMBL/GenBank/DDBJ whole genome shotgun (WGS) entry which is preliminary data.</text>
</comment>
<evidence type="ECO:0000259" key="7">
    <source>
        <dbReference type="PROSITE" id="PS50011"/>
    </source>
</evidence>
<dbReference type="Pfam" id="PF13672">
    <property type="entry name" value="PP2C_2"/>
    <property type="match status" value="1"/>
</dbReference>
<keyword evidence="5" id="KW-0067">ATP-binding</keyword>
<dbReference type="GO" id="GO:0005524">
    <property type="term" value="F:ATP binding"/>
    <property type="evidence" value="ECO:0007669"/>
    <property type="project" value="UniProtKB-KW"/>
</dbReference>
<evidence type="ECO:0000313" key="9">
    <source>
        <dbReference type="EMBL" id="MXO61002.1"/>
    </source>
</evidence>
<evidence type="ECO:0000256" key="2">
    <source>
        <dbReference type="ARBA" id="ARBA00022679"/>
    </source>
</evidence>
<dbReference type="PROSITE" id="PS50011">
    <property type="entry name" value="PROTEIN_KINASE_DOM"/>
    <property type="match status" value="1"/>
</dbReference>
<evidence type="ECO:0000256" key="6">
    <source>
        <dbReference type="SAM" id="Phobius"/>
    </source>
</evidence>
<evidence type="ECO:0000256" key="1">
    <source>
        <dbReference type="ARBA" id="ARBA00022527"/>
    </source>
</evidence>
<dbReference type="CDD" id="cd14014">
    <property type="entry name" value="STKc_PknB_like"/>
    <property type="match status" value="1"/>
</dbReference>
<dbReference type="PROSITE" id="PS51746">
    <property type="entry name" value="PPM_2"/>
    <property type="match status" value="1"/>
</dbReference>
<keyword evidence="4 9" id="KW-0418">Kinase</keyword>
<evidence type="ECO:0000256" key="4">
    <source>
        <dbReference type="ARBA" id="ARBA00022777"/>
    </source>
</evidence>
<evidence type="ECO:0000256" key="3">
    <source>
        <dbReference type="ARBA" id="ARBA00022741"/>
    </source>
</evidence>
<keyword evidence="6" id="KW-1133">Transmembrane helix</keyword>
<dbReference type="SMART" id="SM00331">
    <property type="entry name" value="PP2C_SIG"/>
    <property type="match status" value="1"/>
</dbReference>
<dbReference type="Gene3D" id="3.30.200.20">
    <property type="entry name" value="Phosphorylase Kinase, domain 1"/>
    <property type="match status" value="1"/>
</dbReference>
<feature type="domain" description="PPM-type phosphatase" evidence="8">
    <location>
        <begin position="20"/>
        <end position="250"/>
    </location>
</feature>
<evidence type="ECO:0000313" key="10">
    <source>
        <dbReference type="Proteomes" id="UP000433652"/>
    </source>
</evidence>
<dbReference type="InterPro" id="IPR008266">
    <property type="entry name" value="Tyr_kinase_AS"/>
</dbReference>
<sequence length="586" mass="63200">MAALPTPSARSASGGTSTLRITLDQYSTAGTKAENQDFHGALEPEGALLATKGIAVALADGISTSKLGAAAAETAVKTFLTDYFCTSEGWSVQTSAERVIAATNSWMYAQNRGTFGGPPQESERERGLVCTLSALVLKSRTAHVFHVGDARVALVRLGRLEPLTEAHRVDLGGGDSYLGRALGVNRNVEIDYRSVRLEPGDTFVLTTDGVHEYLPDAALLRLLGDGAEAIARAALDAGNGDNLTVQVVTVEDLPAGEIGDLLGADAALPPAPQLRPGDSFAGYEVLRELHAGSRSHVYLVRDEADGRKVALKVPSTEHGQQAARLQELLLEEWVMRRLDHPSLLSAPPQRRARSHAFGVADYIVGQSLRQWMLDRGPADLEPARAIVRQVAAGLQAMHRREMVHRDLRPHNIMIDPNGVVRIIDFGSVQVAGLDELAPGLAGEAAFAGTMQYSAPEVYLGEPATRQSDFYSLGVIAYQLLTGDLPYGPRVANATTPQAQRKLRYVPATERNPEVPDWVDAALAKAVAVDPRKRYEELSEFVYDIANPNKSLANPEPRPLLQRDPLRLWQAIAALLAIALIVSLLTR</sequence>
<dbReference type="Gene3D" id="3.60.40.10">
    <property type="entry name" value="PPM-type phosphatase domain"/>
    <property type="match status" value="1"/>
</dbReference>
<organism evidence="9 10">
    <name type="scientific">Croceibacterium salegens</name>
    <dbReference type="NCBI Taxonomy" id="1737568"/>
    <lineage>
        <taxon>Bacteria</taxon>
        <taxon>Pseudomonadati</taxon>
        <taxon>Pseudomonadota</taxon>
        <taxon>Alphaproteobacteria</taxon>
        <taxon>Sphingomonadales</taxon>
        <taxon>Erythrobacteraceae</taxon>
        <taxon>Croceibacterium</taxon>
    </lineage>
</organism>
<dbReference type="InterPro" id="IPR036457">
    <property type="entry name" value="PPM-type-like_dom_sf"/>
</dbReference>
<keyword evidence="2" id="KW-0808">Transferase</keyword>
<gene>
    <name evidence="9" type="ORF">GRI89_15780</name>
</gene>
<keyword evidence="1" id="KW-0723">Serine/threonine-protein kinase</keyword>
<dbReference type="EMBL" id="WTYM01000058">
    <property type="protein sequence ID" value="MXO61002.1"/>
    <property type="molecule type" value="Genomic_DNA"/>
</dbReference>
<dbReference type="SMART" id="SM00332">
    <property type="entry name" value="PP2Cc"/>
    <property type="match status" value="1"/>
</dbReference>
<dbReference type="Proteomes" id="UP000433652">
    <property type="component" value="Unassembled WGS sequence"/>
</dbReference>
<dbReference type="SUPFAM" id="SSF81606">
    <property type="entry name" value="PP2C-like"/>
    <property type="match status" value="1"/>
</dbReference>
<reference evidence="9 10" key="1">
    <citation type="submission" date="2019-12" db="EMBL/GenBank/DDBJ databases">
        <title>Genomic-based taxomic classification of the family Erythrobacteraceae.</title>
        <authorList>
            <person name="Xu L."/>
        </authorList>
    </citation>
    <scope>NUCLEOTIDE SEQUENCE [LARGE SCALE GENOMIC DNA]</scope>
    <source>
        <strain evidence="9 10">MCCC 1K01500</strain>
    </source>
</reference>
<feature type="domain" description="Protein kinase" evidence="7">
    <location>
        <begin position="283"/>
        <end position="545"/>
    </location>
</feature>
<dbReference type="SMART" id="SM00219">
    <property type="entry name" value="TyrKc"/>
    <property type="match status" value="1"/>
</dbReference>
<dbReference type="SUPFAM" id="SSF56112">
    <property type="entry name" value="Protein kinase-like (PK-like)"/>
    <property type="match status" value="1"/>
</dbReference>
<protein>
    <submittedName>
        <fullName evidence="9">Protein kinase</fullName>
    </submittedName>
</protein>
<dbReference type="InterPro" id="IPR020635">
    <property type="entry name" value="Tyr_kinase_cat_dom"/>
</dbReference>
<dbReference type="AlphaFoldDB" id="A0A6I4T2W4"/>
<dbReference type="Gene3D" id="1.10.510.10">
    <property type="entry name" value="Transferase(Phosphotransferase) domain 1"/>
    <property type="match status" value="1"/>
</dbReference>
<keyword evidence="3" id="KW-0547">Nucleotide-binding</keyword>